<dbReference type="NCBIfam" id="NF041647">
    <property type="entry name" value="ABC_perm_CPBP"/>
    <property type="match status" value="1"/>
</dbReference>
<dbReference type="Proteomes" id="UP000318995">
    <property type="component" value="Unassembled WGS sequence"/>
</dbReference>
<gene>
    <name evidence="3" type="ORF">Pla111_33990</name>
</gene>
<evidence type="ECO:0000313" key="3">
    <source>
        <dbReference type="EMBL" id="TWT40267.1"/>
    </source>
</evidence>
<dbReference type="GO" id="GO:0004175">
    <property type="term" value="F:endopeptidase activity"/>
    <property type="evidence" value="ECO:0007669"/>
    <property type="project" value="UniProtKB-ARBA"/>
</dbReference>
<evidence type="ECO:0000259" key="2">
    <source>
        <dbReference type="Pfam" id="PF02517"/>
    </source>
</evidence>
<feature type="transmembrane region" description="Helical" evidence="1">
    <location>
        <begin position="229"/>
        <end position="247"/>
    </location>
</feature>
<protein>
    <submittedName>
        <fullName evidence="3">ABC-2 family transporter protein</fullName>
    </submittedName>
</protein>
<feature type="transmembrane region" description="Helical" evidence="1">
    <location>
        <begin position="21"/>
        <end position="43"/>
    </location>
</feature>
<feature type="transmembrane region" description="Helical" evidence="1">
    <location>
        <begin position="465"/>
        <end position="485"/>
    </location>
</feature>
<dbReference type="GO" id="GO:0140359">
    <property type="term" value="F:ABC-type transporter activity"/>
    <property type="evidence" value="ECO:0007669"/>
    <property type="project" value="InterPro"/>
</dbReference>
<feature type="transmembrane region" description="Helical" evidence="1">
    <location>
        <begin position="710"/>
        <end position="729"/>
    </location>
</feature>
<feature type="transmembrane region" description="Helical" evidence="1">
    <location>
        <begin position="356"/>
        <end position="374"/>
    </location>
</feature>
<feature type="transmembrane region" description="Helical" evidence="1">
    <location>
        <begin position="645"/>
        <end position="674"/>
    </location>
</feature>
<dbReference type="PANTHER" id="PTHR43471">
    <property type="entry name" value="ABC TRANSPORTER PERMEASE"/>
    <property type="match status" value="1"/>
</dbReference>
<dbReference type="RefSeq" id="WP_146575585.1">
    <property type="nucleotide sequence ID" value="NZ_SJPH01000012.1"/>
</dbReference>
<dbReference type="PANTHER" id="PTHR43471:SF3">
    <property type="entry name" value="ABC TRANSPORTER PERMEASE PROTEIN NATB"/>
    <property type="match status" value="1"/>
</dbReference>
<dbReference type="GO" id="GO:0005886">
    <property type="term" value="C:plasma membrane"/>
    <property type="evidence" value="ECO:0007669"/>
    <property type="project" value="UniProtKB-SubCell"/>
</dbReference>
<comment type="caution">
    <text evidence="3">The sequence shown here is derived from an EMBL/GenBank/DDBJ whole genome shotgun (WGS) entry which is preliminary data.</text>
</comment>
<keyword evidence="1" id="KW-1133">Transmembrane helix</keyword>
<feature type="transmembrane region" description="Helical" evidence="1">
    <location>
        <begin position="277"/>
        <end position="303"/>
    </location>
</feature>
<feature type="transmembrane region" description="Helical" evidence="1">
    <location>
        <begin position="323"/>
        <end position="344"/>
    </location>
</feature>
<dbReference type="GO" id="GO:0080120">
    <property type="term" value="P:CAAX-box protein maturation"/>
    <property type="evidence" value="ECO:0007669"/>
    <property type="project" value="UniProtKB-ARBA"/>
</dbReference>
<dbReference type="AlphaFoldDB" id="A0A5C5VQ41"/>
<dbReference type="Pfam" id="PF12679">
    <property type="entry name" value="ABC2_membrane_2"/>
    <property type="match status" value="1"/>
</dbReference>
<feature type="transmembrane region" description="Helical" evidence="1">
    <location>
        <begin position="406"/>
        <end position="425"/>
    </location>
</feature>
<accession>A0A5C5VQ41</accession>
<organism evidence="3 4">
    <name type="scientific">Botrimarina hoheduenensis</name>
    <dbReference type="NCBI Taxonomy" id="2528000"/>
    <lineage>
        <taxon>Bacteria</taxon>
        <taxon>Pseudomonadati</taxon>
        <taxon>Planctomycetota</taxon>
        <taxon>Planctomycetia</taxon>
        <taxon>Pirellulales</taxon>
        <taxon>Lacipirellulaceae</taxon>
        <taxon>Botrimarina</taxon>
    </lineage>
</organism>
<keyword evidence="4" id="KW-1185">Reference proteome</keyword>
<dbReference type="OrthoDB" id="5486437at2"/>
<name>A0A5C5VQ41_9BACT</name>
<dbReference type="EMBL" id="SJPH01000012">
    <property type="protein sequence ID" value="TWT40267.1"/>
    <property type="molecule type" value="Genomic_DNA"/>
</dbReference>
<sequence length="750" mass="80681">MNLRNIRLIWRREMRDQLRDRRTLFVIVVLPLLMYPLLGGVFFQLSQFRQQHQAVVVVGGAEQFEALPDLPPLLSDEGFTGELFSDPSQRSRMTVQRVDETPELLVETYREALASGEVDVLLGFPPGFAEGLDEVRRNLALPSTAGQPQEAPNEGLDPPSPLVLYNSGRERSQVAHQRVQELLRVWQQRVVRSNLAAGNVPAAVTQPFAVQQLDVAAPTSRDALFWSKLLPLITFVWALTGAFYPAIDLCAGEKERGTLETLLASPARRGEIVLGKLLTVMSFSIFTACLNLAGAAAMMQLLIGSISKATGGVTIAPPSINSLVWLLVALVPVAALFSALSLALAAYARSSKEGQYYFMPLLLAAMPLTVLPIMPGVELSLGNSLVPVMGLVLLLRSVIGGDMATAATYALPVIAVTLTCCWLAVKWAVTQFNQESVLFREGERFDLRRWLAALREHRGPTPSPAAAIACVGLIFLAQFASRIGLPYLAPANPGQGFLTAAMLIGQIGCIALPALLVAIAFTTNWRRSLWGDRPPRGSTVALAALLAIAMHPVGQRLAQWIREQYPLSDEVLEQLQGLGALAGENPPLWGVLGLFALLPALCEELAFRGVILSGLRKSLGDAGGVLLTAALFGATHTILQQSLAAAPIGVVLGLVALRTGSLLPCVVFHAIYNALPLLLAYYRESITEFAASWGLDGIVFTEIGSEQLGYTAPIGILGVFGAAAVLYALRRRECGLPHDPVGLRTAPSRV</sequence>
<proteinExistence type="predicted"/>
<feature type="domain" description="CAAX prenyl protease 2/Lysostaphin resistance protein A-like" evidence="2">
    <location>
        <begin position="588"/>
        <end position="675"/>
    </location>
</feature>
<evidence type="ECO:0000256" key="1">
    <source>
        <dbReference type="SAM" id="Phobius"/>
    </source>
</evidence>
<keyword evidence="1" id="KW-0472">Membrane</keyword>
<dbReference type="Pfam" id="PF02517">
    <property type="entry name" value="Rce1-like"/>
    <property type="match status" value="1"/>
</dbReference>
<evidence type="ECO:0000313" key="4">
    <source>
        <dbReference type="Proteomes" id="UP000318995"/>
    </source>
</evidence>
<keyword evidence="1" id="KW-0812">Transmembrane</keyword>
<dbReference type="InterPro" id="IPR003675">
    <property type="entry name" value="Rce1/LyrA-like_dom"/>
</dbReference>
<feature type="transmembrane region" description="Helical" evidence="1">
    <location>
        <begin position="497"/>
        <end position="521"/>
    </location>
</feature>
<reference evidence="3 4" key="1">
    <citation type="submission" date="2019-02" db="EMBL/GenBank/DDBJ databases">
        <title>Deep-cultivation of Planctomycetes and their phenomic and genomic characterization uncovers novel biology.</title>
        <authorList>
            <person name="Wiegand S."/>
            <person name="Jogler M."/>
            <person name="Boedeker C."/>
            <person name="Pinto D."/>
            <person name="Vollmers J."/>
            <person name="Rivas-Marin E."/>
            <person name="Kohn T."/>
            <person name="Peeters S.H."/>
            <person name="Heuer A."/>
            <person name="Rast P."/>
            <person name="Oberbeckmann S."/>
            <person name="Bunk B."/>
            <person name="Jeske O."/>
            <person name="Meyerdierks A."/>
            <person name="Storesund J.E."/>
            <person name="Kallscheuer N."/>
            <person name="Luecker S."/>
            <person name="Lage O.M."/>
            <person name="Pohl T."/>
            <person name="Merkel B.J."/>
            <person name="Hornburger P."/>
            <person name="Mueller R.-W."/>
            <person name="Bruemmer F."/>
            <person name="Labrenz M."/>
            <person name="Spormann A.M."/>
            <person name="Op Den Camp H."/>
            <person name="Overmann J."/>
            <person name="Amann R."/>
            <person name="Jetten M.S.M."/>
            <person name="Mascher T."/>
            <person name="Medema M.H."/>
            <person name="Devos D.P."/>
            <person name="Kaster A.-K."/>
            <person name="Ovreas L."/>
            <person name="Rohde M."/>
            <person name="Galperin M.Y."/>
            <person name="Jogler C."/>
        </authorList>
    </citation>
    <scope>NUCLEOTIDE SEQUENCE [LARGE SCALE GENOMIC DNA]</scope>
    <source>
        <strain evidence="3 4">Pla111</strain>
    </source>
</reference>